<organism evidence="1 2">
    <name type="scientific">Portunus trituberculatus</name>
    <name type="common">Swimming crab</name>
    <name type="synonym">Neptunus trituberculatus</name>
    <dbReference type="NCBI Taxonomy" id="210409"/>
    <lineage>
        <taxon>Eukaryota</taxon>
        <taxon>Metazoa</taxon>
        <taxon>Ecdysozoa</taxon>
        <taxon>Arthropoda</taxon>
        <taxon>Crustacea</taxon>
        <taxon>Multicrustacea</taxon>
        <taxon>Malacostraca</taxon>
        <taxon>Eumalacostraca</taxon>
        <taxon>Eucarida</taxon>
        <taxon>Decapoda</taxon>
        <taxon>Pleocyemata</taxon>
        <taxon>Brachyura</taxon>
        <taxon>Eubrachyura</taxon>
        <taxon>Portunoidea</taxon>
        <taxon>Portunidae</taxon>
        <taxon>Portuninae</taxon>
        <taxon>Portunus</taxon>
    </lineage>
</organism>
<dbReference type="AlphaFoldDB" id="A0A5B7CWH3"/>
<dbReference type="Proteomes" id="UP000324222">
    <property type="component" value="Unassembled WGS sequence"/>
</dbReference>
<dbReference type="EMBL" id="VSRR010000182">
    <property type="protein sequence ID" value="MPC11803.1"/>
    <property type="molecule type" value="Genomic_DNA"/>
</dbReference>
<keyword evidence="2" id="KW-1185">Reference proteome</keyword>
<protein>
    <submittedName>
        <fullName evidence="1">Uncharacterized protein</fullName>
    </submittedName>
</protein>
<evidence type="ECO:0000313" key="2">
    <source>
        <dbReference type="Proteomes" id="UP000324222"/>
    </source>
</evidence>
<reference evidence="1 2" key="1">
    <citation type="submission" date="2019-05" db="EMBL/GenBank/DDBJ databases">
        <title>Another draft genome of Portunus trituberculatus and its Hox gene families provides insights of decapod evolution.</title>
        <authorList>
            <person name="Jeong J.-H."/>
            <person name="Song I."/>
            <person name="Kim S."/>
            <person name="Choi T."/>
            <person name="Kim D."/>
            <person name="Ryu S."/>
            <person name="Kim W."/>
        </authorList>
    </citation>
    <scope>NUCLEOTIDE SEQUENCE [LARGE SCALE GENOMIC DNA]</scope>
    <source>
        <tissue evidence="1">Muscle</tissue>
    </source>
</reference>
<evidence type="ECO:0000313" key="1">
    <source>
        <dbReference type="EMBL" id="MPC11803.1"/>
    </source>
</evidence>
<sequence length="101" mass="11035">MLQEKEEEKGCVLSCLLLVALVQVFGGCGSLKGVSVSVRKSNNNSTPPIKRNTSETINQLCGLEKQTYQENQPLRNTNKCHTNTSKMAVVVALAVHYTNPT</sequence>
<proteinExistence type="predicted"/>
<accession>A0A5B7CWH3</accession>
<name>A0A5B7CWH3_PORTR</name>
<dbReference type="PROSITE" id="PS51257">
    <property type="entry name" value="PROKAR_LIPOPROTEIN"/>
    <property type="match status" value="1"/>
</dbReference>
<gene>
    <name evidence="1" type="ORF">E2C01_004478</name>
</gene>
<comment type="caution">
    <text evidence="1">The sequence shown here is derived from an EMBL/GenBank/DDBJ whole genome shotgun (WGS) entry which is preliminary data.</text>
</comment>